<dbReference type="InterPro" id="IPR011905">
    <property type="entry name" value="GlrX-like_pln_2"/>
</dbReference>
<dbReference type="Proteomes" id="UP001652660">
    <property type="component" value="Chromosome 7e"/>
</dbReference>
<dbReference type="PANTHER" id="PTHR10168">
    <property type="entry name" value="GLUTAREDOXIN"/>
    <property type="match status" value="1"/>
</dbReference>
<evidence type="ECO:0000256" key="2">
    <source>
        <dbReference type="ARBA" id="ARBA00007568"/>
    </source>
</evidence>
<dbReference type="InterPro" id="IPR036249">
    <property type="entry name" value="Thioredoxin-like_sf"/>
</dbReference>
<proteinExistence type="inferred from homology"/>
<accession>A0ABM4V994</accession>
<dbReference type="Gene3D" id="3.40.30.10">
    <property type="entry name" value="Glutaredoxin"/>
    <property type="match status" value="2"/>
</dbReference>
<protein>
    <submittedName>
        <fullName evidence="7">Monothiol glutaredoxin-S6-like</fullName>
    </submittedName>
</protein>
<keyword evidence="3" id="KW-0963">Cytoplasm</keyword>
<name>A0ABM4V994_COFAR</name>
<evidence type="ECO:0000256" key="4">
    <source>
        <dbReference type="ARBA" id="ARBA00023284"/>
    </source>
</evidence>
<dbReference type="InterPro" id="IPR002109">
    <property type="entry name" value="Glutaredoxin"/>
</dbReference>
<sequence length="157" mass="16949">MDIVMRLGSEKPVVIFSKSNCGISHAIKMLICGFGANPTVYELDQHPVGTEMENALLALGCHPSVPAVFIGKQFVGGSNEVMDLNVQVSGRILLFFELDYHPKGREIENALLALGSHTSVPAVFIGKLFVGGSNEVMSLNVQGKLKPLLIKAKAIWM</sequence>
<gene>
    <name evidence="7" type="primary">LOC113701148</name>
</gene>
<reference evidence="7" key="1">
    <citation type="submission" date="2025-08" db="UniProtKB">
        <authorList>
            <consortium name="RefSeq"/>
        </authorList>
    </citation>
    <scope>IDENTIFICATION</scope>
    <source>
        <tissue evidence="7">Leaves</tissue>
    </source>
</reference>
<evidence type="ECO:0000256" key="3">
    <source>
        <dbReference type="ARBA" id="ARBA00022490"/>
    </source>
</evidence>
<evidence type="ECO:0000313" key="7">
    <source>
        <dbReference type="RefSeq" id="XP_071916109.1"/>
    </source>
</evidence>
<organism evidence="6 7">
    <name type="scientific">Coffea arabica</name>
    <name type="common">Arabian coffee</name>
    <dbReference type="NCBI Taxonomy" id="13443"/>
    <lineage>
        <taxon>Eukaryota</taxon>
        <taxon>Viridiplantae</taxon>
        <taxon>Streptophyta</taxon>
        <taxon>Embryophyta</taxon>
        <taxon>Tracheophyta</taxon>
        <taxon>Spermatophyta</taxon>
        <taxon>Magnoliopsida</taxon>
        <taxon>eudicotyledons</taxon>
        <taxon>Gunneridae</taxon>
        <taxon>Pentapetalae</taxon>
        <taxon>asterids</taxon>
        <taxon>lamiids</taxon>
        <taxon>Gentianales</taxon>
        <taxon>Rubiaceae</taxon>
        <taxon>Ixoroideae</taxon>
        <taxon>Gardenieae complex</taxon>
        <taxon>Bertiereae - Coffeeae clade</taxon>
        <taxon>Coffeeae</taxon>
        <taxon>Coffea</taxon>
    </lineage>
</organism>
<dbReference type="SUPFAM" id="SSF52833">
    <property type="entry name" value="Thioredoxin-like"/>
    <property type="match status" value="2"/>
</dbReference>
<dbReference type="RefSeq" id="XP_071916109.1">
    <property type="nucleotide sequence ID" value="XM_072060008.1"/>
</dbReference>
<dbReference type="GeneID" id="113701148"/>
<keyword evidence="6" id="KW-1185">Reference proteome</keyword>
<comment type="similarity">
    <text evidence="2">Belongs to the glutaredoxin family. CC-type subfamily.</text>
</comment>
<evidence type="ECO:0000259" key="5">
    <source>
        <dbReference type="Pfam" id="PF00462"/>
    </source>
</evidence>
<dbReference type="PROSITE" id="PS51354">
    <property type="entry name" value="GLUTAREDOXIN_2"/>
    <property type="match status" value="2"/>
</dbReference>
<evidence type="ECO:0000256" key="1">
    <source>
        <dbReference type="ARBA" id="ARBA00004496"/>
    </source>
</evidence>
<dbReference type="CDD" id="cd03419">
    <property type="entry name" value="GRX_GRXh_1_2_like"/>
    <property type="match status" value="1"/>
</dbReference>
<dbReference type="Pfam" id="PF00462">
    <property type="entry name" value="Glutaredoxin"/>
    <property type="match status" value="1"/>
</dbReference>
<feature type="domain" description="Glutaredoxin" evidence="5">
    <location>
        <begin position="13"/>
        <end position="75"/>
    </location>
</feature>
<keyword evidence="4" id="KW-0676">Redox-active center</keyword>
<evidence type="ECO:0000313" key="6">
    <source>
        <dbReference type="Proteomes" id="UP001652660"/>
    </source>
</evidence>
<comment type="subcellular location">
    <subcellularLocation>
        <location evidence="1">Cytoplasm</location>
    </subcellularLocation>
</comment>